<dbReference type="InterPro" id="IPR015300">
    <property type="entry name" value="DNA-bd_pseudobarrel_sf"/>
</dbReference>
<evidence type="ECO:0000256" key="5">
    <source>
        <dbReference type="ARBA" id="ARBA00023242"/>
    </source>
</evidence>
<gene>
    <name evidence="7" type="ORF">F2Q68_00006763</name>
</gene>
<keyword evidence="3" id="KW-0238">DNA-binding</keyword>
<dbReference type="PANTHER" id="PTHR31140:SF80">
    <property type="entry name" value="AP2_ERF AND B3 DOMAIN TRANSCRIPTION FACTOR"/>
    <property type="match status" value="1"/>
</dbReference>
<dbReference type="AlphaFoldDB" id="A0A8S9J9W3"/>
<dbReference type="EMBL" id="QGKW02001660">
    <property type="protein sequence ID" value="KAF2578323.1"/>
    <property type="molecule type" value="Genomic_DNA"/>
</dbReference>
<dbReference type="InterPro" id="IPR003340">
    <property type="entry name" value="B3_DNA-bd"/>
</dbReference>
<dbReference type="GO" id="GO:0005634">
    <property type="term" value="C:nucleus"/>
    <property type="evidence" value="ECO:0007669"/>
    <property type="project" value="UniProtKB-SubCell"/>
</dbReference>
<evidence type="ECO:0000256" key="2">
    <source>
        <dbReference type="ARBA" id="ARBA00023015"/>
    </source>
</evidence>
<dbReference type="Gene3D" id="2.40.330.10">
    <property type="entry name" value="DNA-binding pseudobarrel domain"/>
    <property type="match status" value="1"/>
</dbReference>
<evidence type="ECO:0000256" key="3">
    <source>
        <dbReference type="ARBA" id="ARBA00023125"/>
    </source>
</evidence>
<accession>A0A8S9J9W3</accession>
<sequence length="192" mass="22640">MANFNIVESKQESNKCFSCTQLFHKELTPSDVGKLNRLVIPKKYAVKHLPFISDDQEEGEAVDDVEVVFYDSTMRQWKFRYCYWRSSQSFVFTRGWNGFVKEKNLKEKDVIVFYSCDVPSNVRRLEGQRDKFLMIDVDHKGFVAPKEENKMVHSRSEGEMKTENFFNSKLEDEETKQEEKKGGFMLFGVRIQ</sequence>
<dbReference type="PANTHER" id="PTHR31140">
    <property type="entry name" value="B3 DOMAIN-CONTAINING TRANSCRIPTION FACTOR ABI3"/>
    <property type="match status" value="1"/>
</dbReference>
<dbReference type="GO" id="GO:0003700">
    <property type="term" value="F:DNA-binding transcription factor activity"/>
    <property type="evidence" value="ECO:0007669"/>
    <property type="project" value="InterPro"/>
</dbReference>
<keyword evidence="2" id="KW-0805">Transcription regulation</keyword>
<dbReference type="Pfam" id="PF02362">
    <property type="entry name" value="B3"/>
    <property type="match status" value="1"/>
</dbReference>
<keyword evidence="4" id="KW-0804">Transcription</keyword>
<dbReference type="SUPFAM" id="SSF101936">
    <property type="entry name" value="DNA-binding pseudobarrel domain"/>
    <property type="match status" value="1"/>
</dbReference>
<comment type="caution">
    <text evidence="7">The sequence shown here is derived from an EMBL/GenBank/DDBJ whole genome shotgun (WGS) entry which is preliminary data.</text>
</comment>
<evidence type="ECO:0000256" key="1">
    <source>
        <dbReference type="ARBA" id="ARBA00004123"/>
    </source>
</evidence>
<name>A0A8S9J9W3_BRACR</name>
<organism evidence="7 8">
    <name type="scientific">Brassica cretica</name>
    <name type="common">Mustard</name>
    <dbReference type="NCBI Taxonomy" id="69181"/>
    <lineage>
        <taxon>Eukaryota</taxon>
        <taxon>Viridiplantae</taxon>
        <taxon>Streptophyta</taxon>
        <taxon>Embryophyta</taxon>
        <taxon>Tracheophyta</taxon>
        <taxon>Spermatophyta</taxon>
        <taxon>Magnoliopsida</taxon>
        <taxon>eudicotyledons</taxon>
        <taxon>Gunneridae</taxon>
        <taxon>Pentapetalae</taxon>
        <taxon>rosids</taxon>
        <taxon>malvids</taxon>
        <taxon>Brassicales</taxon>
        <taxon>Brassicaceae</taxon>
        <taxon>Brassiceae</taxon>
        <taxon>Brassica</taxon>
    </lineage>
</organism>
<evidence type="ECO:0000313" key="7">
    <source>
        <dbReference type="EMBL" id="KAF2578323.1"/>
    </source>
</evidence>
<evidence type="ECO:0000256" key="4">
    <source>
        <dbReference type="ARBA" id="ARBA00023163"/>
    </source>
</evidence>
<feature type="domain" description="TF-B3" evidence="6">
    <location>
        <begin position="23"/>
        <end position="126"/>
    </location>
</feature>
<comment type="subcellular location">
    <subcellularLocation>
        <location evidence="1">Nucleus</location>
    </subcellularLocation>
</comment>
<protein>
    <recommendedName>
        <fullName evidence="6">TF-B3 domain-containing protein</fullName>
    </recommendedName>
</protein>
<dbReference type="Proteomes" id="UP000712281">
    <property type="component" value="Unassembled WGS sequence"/>
</dbReference>
<dbReference type="CDD" id="cd10017">
    <property type="entry name" value="B3_DNA"/>
    <property type="match status" value="1"/>
</dbReference>
<proteinExistence type="predicted"/>
<evidence type="ECO:0000259" key="6">
    <source>
        <dbReference type="PROSITE" id="PS50863"/>
    </source>
</evidence>
<dbReference type="InterPro" id="IPR044800">
    <property type="entry name" value="LEC2-like"/>
</dbReference>
<reference evidence="7" key="1">
    <citation type="submission" date="2019-12" db="EMBL/GenBank/DDBJ databases">
        <title>Genome sequencing and annotation of Brassica cretica.</title>
        <authorList>
            <person name="Studholme D.J."/>
            <person name="Sarris P.F."/>
        </authorList>
    </citation>
    <scope>NUCLEOTIDE SEQUENCE</scope>
    <source>
        <strain evidence="7">PFS-001/15</strain>
        <tissue evidence="7">Leaf</tissue>
    </source>
</reference>
<dbReference type="PROSITE" id="PS50863">
    <property type="entry name" value="B3"/>
    <property type="match status" value="1"/>
</dbReference>
<evidence type="ECO:0000313" key="8">
    <source>
        <dbReference type="Proteomes" id="UP000712281"/>
    </source>
</evidence>
<keyword evidence="5" id="KW-0539">Nucleus</keyword>
<dbReference type="GO" id="GO:0003677">
    <property type="term" value="F:DNA binding"/>
    <property type="evidence" value="ECO:0007669"/>
    <property type="project" value="UniProtKB-KW"/>
</dbReference>
<dbReference type="SMART" id="SM01019">
    <property type="entry name" value="B3"/>
    <property type="match status" value="1"/>
</dbReference>